<gene>
    <name evidence="1" type="ORF">M9458_020706</name>
</gene>
<evidence type="ECO:0000313" key="1">
    <source>
        <dbReference type="EMBL" id="KAL0185010.1"/>
    </source>
</evidence>
<feature type="non-terminal residue" evidence="1">
    <location>
        <position position="1"/>
    </location>
</feature>
<dbReference type="Proteomes" id="UP001529510">
    <property type="component" value="Unassembled WGS sequence"/>
</dbReference>
<dbReference type="AlphaFoldDB" id="A0ABD0QFJ6"/>
<dbReference type="EMBL" id="JAMKFB020000009">
    <property type="protein sequence ID" value="KAL0185010.1"/>
    <property type="molecule type" value="Genomic_DNA"/>
</dbReference>
<accession>A0ABD0QFJ6</accession>
<feature type="non-terminal residue" evidence="1">
    <location>
        <position position="60"/>
    </location>
</feature>
<proteinExistence type="predicted"/>
<name>A0ABD0QFJ6_CIRMR</name>
<reference evidence="1 2" key="1">
    <citation type="submission" date="2024-05" db="EMBL/GenBank/DDBJ databases">
        <title>Genome sequencing and assembly of Indian major carp, Cirrhinus mrigala (Hamilton, 1822).</title>
        <authorList>
            <person name="Mohindra V."/>
            <person name="Chowdhury L.M."/>
            <person name="Lal K."/>
            <person name="Jena J.K."/>
        </authorList>
    </citation>
    <scope>NUCLEOTIDE SEQUENCE [LARGE SCALE GENOMIC DNA]</scope>
    <source>
        <strain evidence="1">CM1030</strain>
        <tissue evidence="1">Blood</tissue>
    </source>
</reference>
<organism evidence="1 2">
    <name type="scientific">Cirrhinus mrigala</name>
    <name type="common">Mrigala</name>
    <dbReference type="NCBI Taxonomy" id="683832"/>
    <lineage>
        <taxon>Eukaryota</taxon>
        <taxon>Metazoa</taxon>
        <taxon>Chordata</taxon>
        <taxon>Craniata</taxon>
        <taxon>Vertebrata</taxon>
        <taxon>Euteleostomi</taxon>
        <taxon>Actinopterygii</taxon>
        <taxon>Neopterygii</taxon>
        <taxon>Teleostei</taxon>
        <taxon>Ostariophysi</taxon>
        <taxon>Cypriniformes</taxon>
        <taxon>Cyprinidae</taxon>
        <taxon>Labeoninae</taxon>
        <taxon>Labeonini</taxon>
        <taxon>Cirrhinus</taxon>
    </lineage>
</organism>
<keyword evidence="2" id="KW-1185">Reference proteome</keyword>
<evidence type="ECO:0000313" key="2">
    <source>
        <dbReference type="Proteomes" id="UP001529510"/>
    </source>
</evidence>
<comment type="caution">
    <text evidence="1">The sequence shown here is derived from an EMBL/GenBank/DDBJ whole genome shotgun (WGS) entry which is preliminary data.</text>
</comment>
<protein>
    <submittedName>
        <fullName evidence="1">Uncharacterized protein</fullName>
    </submittedName>
</protein>
<sequence>ESVTFVSTARRLRRTVSSCVTDSSRHRRAAWLFCPSPPLTWGSRCTRPTSWCSLSSSGTP</sequence>